<proteinExistence type="predicted"/>
<feature type="transmembrane region" description="Helical" evidence="1">
    <location>
        <begin position="12"/>
        <end position="33"/>
    </location>
</feature>
<comment type="caution">
    <text evidence="2">The sequence shown here is derived from an EMBL/GenBank/DDBJ whole genome shotgun (WGS) entry which is preliminary data.</text>
</comment>
<keyword evidence="3" id="KW-1185">Reference proteome</keyword>
<keyword evidence="1" id="KW-0812">Transmembrane</keyword>
<evidence type="ECO:0000313" key="3">
    <source>
        <dbReference type="Proteomes" id="UP001596977"/>
    </source>
</evidence>
<name>A0ABW3HDX0_9SPHN</name>
<evidence type="ECO:0000256" key="1">
    <source>
        <dbReference type="SAM" id="Phobius"/>
    </source>
</evidence>
<feature type="transmembrane region" description="Helical" evidence="1">
    <location>
        <begin position="85"/>
        <end position="104"/>
    </location>
</feature>
<keyword evidence="1" id="KW-1133">Transmembrane helix</keyword>
<feature type="transmembrane region" description="Helical" evidence="1">
    <location>
        <begin position="124"/>
        <end position="145"/>
    </location>
</feature>
<keyword evidence="1" id="KW-0472">Membrane</keyword>
<feature type="transmembrane region" description="Helical" evidence="1">
    <location>
        <begin position="182"/>
        <end position="205"/>
    </location>
</feature>
<evidence type="ECO:0000313" key="2">
    <source>
        <dbReference type="EMBL" id="MFD0948630.1"/>
    </source>
</evidence>
<feature type="transmembrane region" description="Helical" evidence="1">
    <location>
        <begin position="61"/>
        <end position="80"/>
    </location>
</feature>
<reference evidence="3" key="1">
    <citation type="journal article" date="2019" name="Int. J. Syst. Evol. Microbiol.">
        <title>The Global Catalogue of Microorganisms (GCM) 10K type strain sequencing project: providing services to taxonomists for standard genome sequencing and annotation.</title>
        <authorList>
            <consortium name="The Broad Institute Genomics Platform"/>
            <consortium name="The Broad Institute Genome Sequencing Center for Infectious Disease"/>
            <person name="Wu L."/>
            <person name="Ma J."/>
        </authorList>
    </citation>
    <scope>NUCLEOTIDE SEQUENCE [LARGE SCALE GENOMIC DNA]</scope>
    <source>
        <strain evidence="3">CCUG 62982</strain>
    </source>
</reference>
<dbReference type="EMBL" id="JBHTJG010000015">
    <property type="protein sequence ID" value="MFD0948630.1"/>
    <property type="molecule type" value="Genomic_DNA"/>
</dbReference>
<evidence type="ECO:0008006" key="4">
    <source>
        <dbReference type="Google" id="ProtNLM"/>
    </source>
</evidence>
<sequence length="215" mass="23766">MAGLALNDRRFAIAAVRWLLGVQSFISGINWWVKLLPFPNIAEPVAGPVKHEILRTMVESGWMFTATKGIEILLGLALILNRHVLLMLVLSFPVMLMTFLLDFFPFAGKLGGFVTGSVAPGAMWASTLDMLYFGAGVFVMQAYLMSEYFDRYRPMFAVRPDGDAPAWAGFFEAGWLKLALRWLSYTVGATSTLWIVGMAIGLIPWSSLAVLAPPR</sequence>
<dbReference type="RefSeq" id="WP_264946541.1">
    <property type="nucleotide sequence ID" value="NZ_JAPDRA010000015.1"/>
</dbReference>
<organism evidence="2 3">
    <name type="scientific">Sphingomonas canadensis</name>
    <dbReference type="NCBI Taxonomy" id="1219257"/>
    <lineage>
        <taxon>Bacteria</taxon>
        <taxon>Pseudomonadati</taxon>
        <taxon>Pseudomonadota</taxon>
        <taxon>Alphaproteobacteria</taxon>
        <taxon>Sphingomonadales</taxon>
        <taxon>Sphingomonadaceae</taxon>
        <taxon>Sphingomonas</taxon>
    </lineage>
</organism>
<accession>A0ABW3HDX0</accession>
<protein>
    <recommendedName>
        <fullName evidence="4">DoxX family protein</fullName>
    </recommendedName>
</protein>
<gene>
    <name evidence="2" type="ORF">ACFQ1E_19985</name>
</gene>
<dbReference type="Proteomes" id="UP001596977">
    <property type="component" value="Unassembled WGS sequence"/>
</dbReference>